<evidence type="ECO:0000313" key="1">
    <source>
        <dbReference type="EMBL" id="KAH6929511.1"/>
    </source>
</evidence>
<accession>A0ACB7S6E2</accession>
<evidence type="ECO:0000313" key="2">
    <source>
        <dbReference type="Proteomes" id="UP000821845"/>
    </source>
</evidence>
<dbReference type="EMBL" id="CM023485">
    <property type="protein sequence ID" value="KAH6929511.1"/>
    <property type="molecule type" value="Genomic_DNA"/>
</dbReference>
<protein>
    <submittedName>
        <fullName evidence="1">Uncharacterized protein</fullName>
    </submittedName>
</protein>
<sequence>MGTGRPLETPRRFAGFPPPLSTLRRSSPPCDAMLDGVPASLLCILLPSWLSPHPLRRIPTPASGTRTDADAALYGAPCSYTECILSGSPLTRSGIVIDRSRQKQQQQRQQAGSRSAQCPSLPSLAEKGKLVTKEGRLLPRLPSTFSLRKRKPALG</sequence>
<gene>
    <name evidence="1" type="ORF">HPB50_001354</name>
</gene>
<organism evidence="1 2">
    <name type="scientific">Hyalomma asiaticum</name>
    <name type="common">Tick</name>
    <dbReference type="NCBI Taxonomy" id="266040"/>
    <lineage>
        <taxon>Eukaryota</taxon>
        <taxon>Metazoa</taxon>
        <taxon>Ecdysozoa</taxon>
        <taxon>Arthropoda</taxon>
        <taxon>Chelicerata</taxon>
        <taxon>Arachnida</taxon>
        <taxon>Acari</taxon>
        <taxon>Parasitiformes</taxon>
        <taxon>Ixodida</taxon>
        <taxon>Ixodoidea</taxon>
        <taxon>Ixodidae</taxon>
        <taxon>Hyalomminae</taxon>
        <taxon>Hyalomma</taxon>
    </lineage>
</organism>
<keyword evidence="2" id="KW-1185">Reference proteome</keyword>
<dbReference type="Proteomes" id="UP000821845">
    <property type="component" value="Chromosome 5"/>
</dbReference>
<comment type="caution">
    <text evidence="1">The sequence shown here is derived from an EMBL/GenBank/DDBJ whole genome shotgun (WGS) entry which is preliminary data.</text>
</comment>
<name>A0ACB7S6E2_HYAAI</name>
<reference evidence="1" key="1">
    <citation type="submission" date="2020-05" db="EMBL/GenBank/DDBJ databases">
        <title>Large-scale comparative analyses of tick genomes elucidate their genetic diversity and vector capacities.</title>
        <authorList>
            <person name="Jia N."/>
            <person name="Wang J."/>
            <person name="Shi W."/>
            <person name="Du L."/>
            <person name="Sun Y."/>
            <person name="Zhan W."/>
            <person name="Jiang J."/>
            <person name="Wang Q."/>
            <person name="Zhang B."/>
            <person name="Ji P."/>
            <person name="Sakyi L.B."/>
            <person name="Cui X."/>
            <person name="Yuan T."/>
            <person name="Jiang B."/>
            <person name="Yang W."/>
            <person name="Lam T.T.-Y."/>
            <person name="Chang Q."/>
            <person name="Ding S."/>
            <person name="Wang X."/>
            <person name="Zhu J."/>
            <person name="Ruan X."/>
            <person name="Zhao L."/>
            <person name="Wei J."/>
            <person name="Que T."/>
            <person name="Du C."/>
            <person name="Cheng J."/>
            <person name="Dai P."/>
            <person name="Han X."/>
            <person name="Huang E."/>
            <person name="Gao Y."/>
            <person name="Liu J."/>
            <person name="Shao H."/>
            <person name="Ye R."/>
            <person name="Li L."/>
            <person name="Wei W."/>
            <person name="Wang X."/>
            <person name="Wang C."/>
            <person name="Yang T."/>
            <person name="Huo Q."/>
            <person name="Li W."/>
            <person name="Guo W."/>
            <person name="Chen H."/>
            <person name="Zhou L."/>
            <person name="Ni X."/>
            <person name="Tian J."/>
            <person name="Zhou Y."/>
            <person name="Sheng Y."/>
            <person name="Liu T."/>
            <person name="Pan Y."/>
            <person name="Xia L."/>
            <person name="Li J."/>
            <person name="Zhao F."/>
            <person name="Cao W."/>
        </authorList>
    </citation>
    <scope>NUCLEOTIDE SEQUENCE</scope>
    <source>
        <strain evidence="1">Hyas-2018</strain>
    </source>
</reference>
<proteinExistence type="predicted"/>